<comment type="function">
    <text evidence="2">Involved in the biosynthesis of a nickel-pincer cofactor ((SCS)Ni(II) pincer complex). Binds Ni(2+), and functions in nickel delivery to pyridinium-3,5-bisthiocarboxylic acid mononucleotide (P2TMN), to form the mature cofactor. Is thus probably required for the activation of nickel-pincer cofactor-dependent enzymes.</text>
</comment>
<comment type="catalytic activity">
    <reaction evidence="2">
        <text>Ni(II)-pyridinium-3,5-bisthiocarboxylate mononucleotide = pyridinium-3,5-bisthiocarboxylate mononucleotide + Ni(2+)</text>
        <dbReference type="Rhea" id="RHEA:54784"/>
        <dbReference type="ChEBI" id="CHEBI:49786"/>
        <dbReference type="ChEBI" id="CHEBI:137372"/>
        <dbReference type="ChEBI" id="CHEBI:137373"/>
        <dbReference type="EC" id="4.99.1.12"/>
    </reaction>
</comment>
<dbReference type="PANTHER" id="PTHR36566:SF1">
    <property type="entry name" value="PYRIDINIUM-3,5-BISTHIOCARBOXYLIC ACID MONONUCLEOTIDE NICKEL INSERTION PROTEIN"/>
    <property type="match status" value="1"/>
</dbReference>
<evidence type="ECO:0000313" key="4">
    <source>
        <dbReference type="Proteomes" id="UP000516957"/>
    </source>
</evidence>
<dbReference type="PANTHER" id="PTHR36566">
    <property type="entry name" value="NICKEL INSERTION PROTEIN-RELATED"/>
    <property type="match status" value="1"/>
</dbReference>
<dbReference type="GO" id="GO:0051604">
    <property type="term" value="P:protein maturation"/>
    <property type="evidence" value="ECO:0007669"/>
    <property type="project" value="UniProtKB-UniRule"/>
</dbReference>
<keyword evidence="1 2" id="KW-0533">Nickel</keyword>
<evidence type="ECO:0000256" key="2">
    <source>
        <dbReference type="HAMAP-Rule" id="MF_01074"/>
    </source>
</evidence>
<evidence type="ECO:0000256" key="1">
    <source>
        <dbReference type="ARBA" id="ARBA00022596"/>
    </source>
</evidence>
<keyword evidence="2" id="KW-0456">Lyase</keyword>
<sequence>MTTWVDATAGASGDMLLGALLGAGVPLEVLRGAVEAASPEPVTLRVEEVRRAGLAATRCHVEVADSTTHRSWRDVRRLLVAADLAEPVRVAALGVFARLATAEGAVHGHSPDDVTFHEVGALDAIADVVGVCAGLDHLRRRHEGPVVVSPVAVGSGRVGAAHGSLPVPVPAVVELLRGVPSYAGPTGAPPAELCTPTGAALLVSLADTWGPQPAMGVEAVGVGAGGRDPATHPNVVRLLTGPGVPTGPSAGPATDPSTELVVEANVDDLDPRLWPGVLAALLEAGAADAWLTPIVMKKGRPAHTLSVLVRPELAERVRAVVVAETTTIGLREHPVTKRPLPREVVEVQVDGTRVRVKVAQHAGRRITAQPEWDDVAAAARATGRPARAVLAQAQALAHDLLDERHPDP</sequence>
<dbReference type="AlphaFoldDB" id="A0A7Y9JRV9"/>
<dbReference type="EMBL" id="JACCBE010000001">
    <property type="protein sequence ID" value="NYD57129.1"/>
    <property type="molecule type" value="Genomic_DNA"/>
</dbReference>
<dbReference type="EC" id="4.99.1.12" evidence="2"/>
<dbReference type="GO" id="GO:0016151">
    <property type="term" value="F:nickel cation binding"/>
    <property type="evidence" value="ECO:0007669"/>
    <property type="project" value="UniProtKB-UniRule"/>
</dbReference>
<reference evidence="3 4" key="1">
    <citation type="submission" date="2020-07" db="EMBL/GenBank/DDBJ databases">
        <title>Sequencing the genomes of 1000 actinobacteria strains.</title>
        <authorList>
            <person name="Klenk H.-P."/>
        </authorList>
    </citation>
    <scope>NUCLEOTIDE SEQUENCE [LARGE SCALE GENOMIC DNA]</scope>
    <source>
        <strain evidence="3 4">DSM 18965</strain>
    </source>
</reference>
<proteinExistence type="inferred from homology"/>
<dbReference type="Proteomes" id="UP000516957">
    <property type="component" value="Unassembled WGS sequence"/>
</dbReference>
<dbReference type="Pfam" id="PF01969">
    <property type="entry name" value="Ni_insertion"/>
    <property type="match status" value="1"/>
</dbReference>
<evidence type="ECO:0000313" key="3">
    <source>
        <dbReference type="EMBL" id="NYD57129.1"/>
    </source>
</evidence>
<dbReference type="InterPro" id="IPR002822">
    <property type="entry name" value="Ni_insertion"/>
</dbReference>
<organism evidence="3 4">
    <name type="scientific">Nocardioides marinisabuli</name>
    <dbReference type="NCBI Taxonomy" id="419476"/>
    <lineage>
        <taxon>Bacteria</taxon>
        <taxon>Bacillati</taxon>
        <taxon>Actinomycetota</taxon>
        <taxon>Actinomycetes</taxon>
        <taxon>Propionibacteriales</taxon>
        <taxon>Nocardioidaceae</taxon>
        <taxon>Nocardioides</taxon>
    </lineage>
</organism>
<protein>
    <recommendedName>
        <fullName evidence="2">Pyridinium-3,5-bisthiocarboxylic acid mononucleotide nickel insertion protein</fullName>
        <shortName evidence="2">P2TMN nickel insertion protein</shortName>
        <ecNumber evidence="2">4.99.1.12</ecNumber>
    </recommendedName>
    <alternativeName>
        <fullName evidence="2">Nickel-pincer cofactor biosynthesis protein LarC</fullName>
    </alternativeName>
</protein>
<name>A0A7Y9JRV9_9ACTN</name>
<dbReference type="Gene3D" id="3.30.70.1380">
    <property type="entry name" value="Transcriptional regulatory protein pf0864 domain like"/>
    <property type="match status" value="1"/>
</dbReference>
<dbReference type="GO" id="GO:0016829">
    <property type="term" value="F:lyase activity"/>
    <property type="evidence" value="ECO:0007669"/>
    <property type="project" value="UniProtKB-UniRule"/>
</dbReference>
<dbReference type="NCBIfam" id="TIGR00299">
    <property type="entry name" value="nickel pincer cofactor biosynthesis protein LarC"/>
    <property type="match status" value="1"/>
</dbReference>
<accession>A0A7Y9JRV9</accession>
<comment type="similarity">
    <text evidence="2">Belongs to the LarC family.</text>
</comment>
<comment type="caution">
    <text evidence="3">The sequence shown here is derived from an EMBL/GenBank/DDBJ whole genome shotgun (WGS) entry which is preliminary data.</text>
</comment>
<gene>
    <name evidence="2" type="primary">larC</name>
    <name evidence="3" type="ORF">BKA08_001367</name>
</gene>
<keyword evidence="4" id="KW-1185">Reference proteome</keyword>
<dbReference type="HAMAP" id="MF_01074">
    <property type="entry name" value="LarC"/>
    <property type="match status" value="1"/>
</dbReference>
<dbReference type="RefSeq" id="WP_179614935.1">
    <property type="nucleotide sequence ID" value="NZ_JACCBE010000001.1"/>
</dbReference>
<dbReference type="Gene3D" id="3.10.20.300">
    <property type="entry name" value="mk0293 like domain"/>
    <property type="match status" value="1"/>
</dbReference>